<dbReference type="Pfam" id="PF13334">
    <property type="entry name" value="DUF4094"/>
    <property type="match status" value="1"/>
</dbReference>
<dbReference type="UniPathway" id="UPA00378"/>
<dbReference type="InterPro" id="IPR025298">
    <property type="entry name" value="DUF4094"/>
</dbReference>
<dbReference type="Pfam" id="PF01762">
    <property type="entry name" value="Galactosyl_T"/>
    <property type="match status" value="1"/>
</dbReference>
<evidence type="ECO:0000256" key="1">
    <source>
        <dbReference type="ARBA" id="ARBA00001936"/>
    </source>
</evidence>
<reference evidence="16" key="1">
    <citation type="submission" date="2019-09" db="EMBL/GenBank/DDBJ databases">
        <title>Draft genome information of white flower Hibiscus syriacus.</title>
        <authorList>
            <person name="Kim Y.-M."/>
        </authorList>
    </citation>
    <scope>NUCLEOTIDE SEQUENCE [LARGE SCALE GENOMIC DNA]</scope>
    <source>
        <strain evidence="16">YM2019G1</strain>
    </source>
</reference>
<dbReference type="PANTHER" id="PTHR11214:SF226">
    <property type="entry name" value="BETA-1,3-GALACTOSYLTRANSFERASE 7"/>
    <property type="match status" value="1"/>
</dbReference>
<dbReference type="AlphaFoldDB" id="A0A6A3BK55"/>
<keyword evidence="5 13" id="KW-0328">Glycosyltransferase</keyword>
<evidence type="ECO:0000256" key="2">
    <source>
        <dbReference type="ARBA" id="ARBA00004323"/>
    </source>
</evidence>
<protein>
    <recommendedName>
        <fullName evidence="13">Hexosyltransferase</fullName>
        <ecNumber evidence="13">2.4.1.-</ecNumber>
    </recommendedName>
</protein>
<feature type="compositionally biased region" description="Basic and acidic residues" evidence="14">
    <location>
        <begin position="48"/>
        <end position="59"/>
    </location>
</feature>
<evidence type="ECO:0000313" key="16">
    <source>
        <dbReference type="EMBL" id="KAE8715442.1"/>
    </source>
</evidence>
<evidence type="ECO:0000256" key="6">
    <source>
        <dbReference type="ARBA" id="ARBA00022679"/>
    </source>
</evidence>
<evidence type="ECO:0000256" key="5">
    <source>
        <dbReference type="ARBA" id="ARBA00022676"/>
    </source>
</evidence>
<keyword evidence="9" id="KW-1133">Transmembrane helix</keyword>
<evidence type="ECO:0000313" key="17">
    <source>
        <dbReference type="Proteomes" id="UP000436088"/>
    </source>
</evidence>
<comment type="cofactor">
    <cofactor evidence="1 13">
        <name>Mn(2+)</name>
        <dbReference type="ChEBI" id="CHEBI:29035"/>
    </cofactor>
</comment>
<dbReference type="EMBL" id="VEPZ02000861">
    <property type="protein sequence ID" value="KAE8715442.1"/>
    <property type="molecule type" value="Genomic_DNA"/>
</dbReference>
<evidence type="ECO:0000256" key="12">
    <source>
        <dbReference type="ARBA" id="ARBA00023211"/>
    </source>
</evidence>
<evidence type="ECO:0000256" key="13">
    <source>
        <dbReference type="RuleBase" id="RU363063"/>
    </source>
</evidence>
<evidence type="ECO:0000256" key="10">
    <source>
        <dbReference type="ARBA" id="ARBA00023034"/>
    </source>
</evidence>
<keyword evidence="17" id="KW-1185">Reference proteome</keyword>
<evidence type="ECO:0000256" key="8">
    <source>
        <dbReference type="ARBA" id="ARBA00022968"/>
    </source>
</evidence>
<evidence type="ECO:0000256" key="7">
    <source>
        <dbReference type="ARBA" id="ARBA00022692"/>
    </source>
</evidence>
<dbReference type="PANTHER" id="PTHR11214">
    <property type="entry name" value="BETA-1,3-N-ACETYLGLUCOSAMINYLTRANSFERASE"/>
    <property type="match status" value="1"/>
</dbReference>
<comment type="subcellular location">
    <subcellularLocation>
        <location evidence="2 13">Golgi apparatus membrane</location>
        <topology evidence="2 13">Single-pass type II membrane protein</topology>
    </subcellularLocation>
</comment>
<feature type="domain" description="DUF4094" evidence="15">
    <location>
        <begin position="32"/>
        <end position="103"/>
    </location>
</feature>
<keyword evidence="12 13" id="KW-0464">Manganese</keyword>
<comment type="similarity">
    <text evidence="4 13">Belongs to the glycosyltransferase 31 family.</text>
</comment>
<evidence type="ECO:0000256" key="4">
    <source>
        <dbReference type="ARBA" id="ARBA00008661"/>
    </source>
</evidence>
<accession>A0A6A3BK55</accession>
<evidence type="ECO:0000259" key="15">
    <source>
        <dbReference type="Pfam" id="PF13334"/>
    </source>
</evidence>
<organism evidence="16 17">
    <name type="scientific">Hibiscus syriacus</name>
    <name type="common">Rose of Sharon</name>
    <dbReference type="NCBI Taxonomy" id="106335"/>
    <lineage>
        <taxon>Eukaryota</taxon>
        <taxon>Viridiplantae</taxon>
        <taxon>Streptophyta</taxon>
        <taxon>Embryophyta</taxon>
        <taxon>Tracheophyta</taxon>
        <taxon>Spermatophyta</taxon>
        <taxon>Magnoliopsida</taxon>
        <taxon>eudicotyledons</taxon>
        <taxon>Gunneridae</taxon>
        <taxon>Pentapetalae</taxon>
        <taxon>rosids</taxon>
        <taxon>malvids</taxon>
        <taxon>Malvales</taxon>
        <taxon>Malvaceae</taxon>
        <taxon>Malvoideae</taxon>
        <taxon>Hibiscus</taxon>
    </lineage>
</organism>
<evidence type="ECO:0000256" key="3">
    <source>
        <dbReference type="ARBA" id="ARBA00004922"/>
    </source>
</evidence>
<name>A0A6A3BK55_HIBSY</name>
<dbReference type="GO" id="GO:0048531">
    <property type="term" value="F:beta-1,3-galactosyltransferase activity"/>
    <property type="evidence" value="ECO:0007669"/>
    <property type="project" value="TreeGrafter"/>
</dbReference>
<keyword evidence="11" id="KW-0472">Membrane</keyword>
<dbReference type="InterPro" id="IPR002659">
    <property type="entry name" value="Glyco_trans_31"/>
</dbReference>
<proteinExistence type="inferred from homology"/>
<dbReference type="EC" id="2.4.1.-" evidence="13"/>
<dbReference type="Proteomes" id="UP000436088">
    <property type="component" value="Unassembled WGS sequence"/>
</dbReference>
<dbReference type="GO" id="GO:0000139">
    <property type="term" value="C:Golgi membrane"/>
    <property type="evidence" value="ECO:0007669"/>
    <property type="project" value="UniProtKB-SubCell"/>
</dbReference>
<keyword evidence="8" id="KW-0735">Signal-anchor</keyword>
<evidence type="ECO:0000256" key="11">
    <source>
        <dbReference type="ARBA" id="ARBA00023136"/>
    </source>
</evidence>
<evidence type="ECO:0000256" key="14">
    <source>
        <dbReference type="SAM" id="MobiDB-lite"/>
    </source>
</evidence>
<gene>
    <name evidence="16" type="ORF">F3Y22_tig00110174pilonHSYRG00445</name>
</gene>
<comment type="caution">
    <text evidence="16">The sequence shown here is derived from an EMBL/GenBank/DDBJ whole genome shotgun (WGS) entry which is preliminary data.</text>
</comment>
<comment type="pathway">
    <text evidence="3">Protein modification; protein glycosylation.</text>
</comment>
<keyword evidence="10 13" id="KW-0333">Golgi apparatus</keyword>
<keyword evidence="7" id="KW-0812">Transmembrane</keyword>
<keyword evidence="6" id="KW-0808">Transferase</keyword>
<feature type="region of interest" description="Disordered" evidence="14">
    <location>
        <begin position="46"/>
        <end position="72"/>
    </location>
</feature>
<sequence>MHAETPYVLHEATFHQDNLRSLHLLLHPKAPLWNVTTSNDPLVSKHRREQEETISDDSKAFFSSQKPSGENDVMGQVLKTHEAIESLDKTDAILQNKLAASRRNKEIKNSDATGALSTLALAHNGSQRAKVFMVIGINTAFSSRKRRDSIRETWMPQAIDSEDAEHKDFLRLEHVEGYHELSAKTKTYFSTAVTKWDAEFYIKVDYDIHVNLGRYVKYHEQEYWEFGEVGNKYFRHATGQIYAISKDLADYIAINQPILHKYANEDVSLGSWFIGLEVEHINGRSMCCRTPSTHTYLKKDCEWKAQEGNTCVASFDWSCSESAKSLERMQLVHQKWGEGDAVVWSALI</sequence>
<evidence type="ECO:0000256" key="9">
    <source>
        <dbReference type="ARBA" id="ARBA00022989"/>
    </source>
</evidence>